<keyword evidence="5 15" id="KW-0698">rRNA processing</keyword>
<keyword evidence="2 15" id="KW-1003">Cell membrane</keyword>
<dbReference type="GO" id="GO:0009898">
    <property type="term" value="C:cytoplasmic side of plasma membrane"/>
    <property type="evidence" value="ECO:0007669"/>
    <property type="project" value="UniProtKB-UniRule"/>
</dbReference>
<name>A0A7W2ET93_9BURK</name>
<evidence type="ECO:0000256" key="2">
    <source>
        <dbReference type="ARBA" id="ARBA00022475"/>
    </source>
</evidence>
<dbReference type="GO" id="GO:0000287">
    <property type="term" value="F:magnesium ion binding"/>
    <property type="evidence" value="ECO:0007669"/>
    <property type="project" value="UniProtKB-UniRule"/>
</dbReference>
<evidence type="ECO:0000256" key="4">
    <source>
        <dbReference type="ARBA" id="ARBA00022519"/>
    </source>
</evidence>
<evidence type="ECO:0000256" key="8">
    <source>
        <dbReference type="ARBA" id="ARBA00022723"/>
    </source>
</evidence>
<dbReference type="GO" id="GO:0008270">
    <property type="term" value="F:zinc ion binding"/>
    <property type="evidence" value="ECO:0007669"/>
    <property type="project" value="UniProtKB-UniRule"/>
</dbReference>
<dbReference type="SUPFAM" id="SSF50249">
    <property type="entry name" value="Nucleic acid-binding proteins"/>
    <property type="match status" value="1"/>
</dbReference>
<dbReference type="GO" id="GO:0006402">
    <property type="term" value="P:mRNA catabolic process"/>
    <property type="evidence" value="ECO:0007669"/>
    <property type="project" value="UniProtKB-UniRule"/>
</dbReference>
<comment type="cofactor">
    <cofactor evidence="15">
        <name>Mg(2+)</name>
        <dbReference type="ChEBI" id="CHEBI:18420"/>
    </cofactor>
    <text evidence="15">Binds 1 Mg(2+) ion per subunit.</text>
</comment>
<dbReference type="GO" id="GO:0008995">
    <property type="term" value="F:ribonuclease E activity"/>
    <property type="evidence" value="ECO:0007669"/>
    <property type="project" value="UniProtKB-EC"/>
</dbReference>
<comment type="caution">
    <text evidence="18">The sequence shown here is derived from an EMBL/GenBank/DDBJ whole genome shotgun (WGS) entry which is preliminary data.</text>
</comment>
<feature type="domain" description="S1 motif" evidence="17">
    <location>
        <begin position="39"/>
        <end position="118"/>
    </location>
</feature>
<dbReference type="Pfam" id="PF10150">
    <property type="entry name" value="RNase_E_G"/>
    <property type="match status" value="1"/>
</dbReference>
<evidence type="ECO:0000256" key="14">
    <source>
        <dbReference type="ARBA" id="ARBA00023136"/>
    </source>
</evidence>
<dbReference type="Gene3D" id="3.40.1260.20">
    <property type="entry name" value="Ribonuclease E, catalytic domain"/>
    <property type="match status" value="1"/>
</dbReference>
<dbReference type="InterPro" id="IPR003029">
    <property type="entry name" value="S1_domain"/>
</dbReference>
<evidence type="ECO:0000256" key="10">
    <source>
        <dbReference type="ARBA" id="ARBA00022759"/>
    </source>
</evidence>
<comment type="catalytic activity">
    <reaction evidence="15">
        <text>Endonucleolytic cleavage of single-stranded RNA in A- and U-rich regions.</text>
        <dbReference type="EC" id="3.1.26.12"/>
    </reaction>
</comment>
<evidence type="ECO:0000313" key="18">
    <source>
        <dbReference type="EMBL" id="MBA5638223.1"/>
    </source>
</evidence>
<dbReference type="NCBIfam" id="TIGR00757">
    <property type="entry name" value="RNaseEG"/>
    <property type="match status" value="1"/>
</dbReference>
<keyword evidence="6 15" id="KW-0819">tRNA processing</keyword>
<dbReference type="InterPro" id="IPR004659">
    <property type="entry name" value="RNase_E/G"/>
</dbReference>
<proteinExistence type="inferred from homology"/>
<keyword evidence="10 15" id="KW-0255">Endonuclease</keyword>
<feature type="compositionally biased region" description="Basic residues" evidence="16">
    <location>
        <begin position="751"/>
        <end position="762"/>
    </location>
</feature>
<comment type="subcellular location">
    <subcellularLocation>
        <location evidence="15">Cytoplasm</location>
    </subcellularLocation>
    <subcellularLocation>
        <location evidence="15">Cell inner membrane</location>
        <topology evidence="15">Peripheral membrane protein</topology>
        <orientation evidence="15">Cytoplasmic side</orientation>
    </subcellularLocation>
</comment>
<keyword evidence="7 15" id="KW-0540">Nuclease</keyword>
<feature type="region of interest" description="Disordered" evidence="16">
    <location>
        <begin position="727"/>
        <end position="781"/>
    </location>
</feature>
<evidence type="ECO:0000256" key="15">
    <source>
        <dbReference type="HAMAP-Rule" id="MF_00970"/>
    </source>
</evidence>
<keyword evidence="3 15" id="KW-0963">Cytoplasm</keyword>
<dbReference type="GO" id="GO:0005737">
    <property type="term" value="C:cytoplasm"/>
    <property type="evidence" value="ECO:0007669"/>
    <property type="project" value="UniProtKB-SubCell"/>
</dbReference>
<evidence type="ECO:0000256" key="7">
    <source>
        <dbReference type="ARBA" id="ARBA00022722"/>
    </source>
</evidence>
<keyword evidence="4 15" id="KW-0997">Cell inner membrane</keyword>
<dbReference type="Gene3D" id="2.40.50.140">
    <property type="entry name" value="Nucleic acid-binding proteins"/>
    <property type="match status" value="1"/>
</dbReference>
<dbReference type="Proteomes" id="UP000534388">
    <property type="component" value="Unassembled WGS sequence"/>
</dbReference>
<evidence type="ECO:0000256" key="11">
    <source>
        <dbReference type="ARBA" id="ARBA00022801"/>
    </source>
</evidence>
<feature type="compositionally biased region" description="Basic and acidic residues" evidence="16">
    <location>
        <begin position="615"/>
        <end position="635"/>
    </location>
</feature>
<dbReference type="SMART" id="SM00316">
    <property type="entry name" value="S1"/>
    <property type="match status" value="1"/>
</dbReference>
<evidence type="ECO:0000256" key="3">
    <source>
        <dbReference type="ARBA" id="ARBA00022490"/>
    </source>
</evidence>
<evidence type="ECO:0000256" key="16">
    <source>
        <dbReference type="SAM" id="MobiDB-lite"/>
    </source>
</evidence>
<keyword evidence="11 15" id="KW-0378">Hydrolase</keyword>
<dbReference type="GO" id="GO:0000049">
    <property type="term" value="F:tRNA binding"/>
    <property type="evidence" value="ECO:0007669"/>
    <property type="project" value="UniProtKB-KW"/>
</dbReference>
<dbReference type="PANTHER" id="PTHR30001:SF1">
    <property type="entry name" value="RIBONUCLEASE E_G-LIKE PROTEIN, CHLOROPLASTIC"/>
    <property type="match status" value="1"/>
</dbReference>
<protein>
    <recommendedName>
        <fullName evidence="15">Ribonuclease E</fullName>
        <shortName evidence="15">RNase E</shortName>
        <ecNumber evidence="15">3.1.26.12</ecNumber>
    </recommendedName>
</protein>
<keyword evidence="15" id="KW-0820">tRNA-binding</keyword>
<dbReference type="GO" id="GO:0019843">
    <property type="term" value="F:rRNA binding"/>
    <property type="evidence" value="ECO:0007669"/>
    <property type="project" value="UniProtKB-KW"/>
</dbReference>
<dbReference type="Pfam" id="PF20833">
    <property type="entry name" value="RNase_E_G_Thio"/>
    <property type="match status" value="1"/>
</dbReference>
<evidence type="ECO:0000259" key="17">
    <source>
        <dbReference type="PROSITE" id="PS50126"/>
    </source>
</evidence>
<evidence type="ECO:0000256" key="1">
    <source>
        <dbReference type="ARBA" id="ARBA00005663"/>
    </source>
</evidence>
<evidence type="ECO:0000256" key="6">
    <source>
        <dbReference type="ARBA" id="ARBA00022694"/>
    </source>
</evidence>
<evidence type="ECO:0000256" key="5">
    <source>
        <dbReference type="ARBA" id="ARBA00022552"/>
    </source>
</evidence>
<evidence type="ECO:0000256" key="13">
    <source>
        <dbReference type="ARBA" id="ARBA00022884"/>
    </source>
</evidence>
<dbReference type="InterPro" id="IPR048583">
    <property type="entry name" value="RNase_E_G_thioredoxin-like"/>
</dbReference>
<dbReference type="GO" id="GO:0008033">
    <property type="term" value="P:tRNA processing"/>
    <property type="evidence" value="ECO:0007669"/>
    <property type="project" value="UniProtKB-UniRule"/>
</dbReference>
<feature type="binding site" evidence="15">
    <location>
        <position position="405"/>
    </location>
    <ligand>
        <name>Zn(2+)</name>
        <dbReference type="ChEBI" id="CHEBI:29105"/>
        <note>ligand shared between dimeric partners</note>
    </ligand>
</feature>
<feature type="compositionally biased region" description="Acidic residues" evidence="16">
    <location>
        <begin position="737"/>
        <end position="746"/>
    </location>
</feature>
<feature type="binding site" evidence="15">
    <location>
        <position position="402"/>
    </location>
    <ligand>
        <name>Zn(2+)</name>
        <dbReference type="ChEBI" id="CHEBI:29105"/>
        <note>ligand shared between dimeric partners</note>
    </ligand>
</feature>
<comment type="function">
    <text evidence="15">Endoribonuclease that plays a central role in RNA processing and decay. Required for the maturation of 5S and 16S rRNAs and the majority of tRNAs. Also involved in the degradation of most mRNAs.</text>
</comment>
<organism evidence="18 19">
    <name type="scientific">Rugamonas brunnea</name>
    <dbReference type="NCBI Taxonomy" id="2758569"/>
    <lineage>
        <taxon>Bacteria</taxon>
        <taxon>Pseudomonadati</taxon>
        <taxon>Pseudomonadota</taxon>
        <taxon>Betaproteobacteria</taxon>
        <taxon>Burkholderiales</taxon>
        <taxon>Oxalobacteraceae</taxon>
        <taxon>Telluria group</taxon>
        <taxon>Rugamonas</taxon>
    </lineage>
</organism>
<feature type="binding site" evidence="15">
    <location>
        <position position="301"/>
    </location>
    <ligand>
        <name>Mg(2+)</name>
        <dbReference type="ChEBI" id="CHEBI:18420"/>
        <note>catalytic</note>
    </ligand>
</feature>
<dbReference type="InterPro" id="IPR028878">
    <property type="entry name" value="RNase_E"/>
</dbReference>
<dbReference type="HAMAP" id="MF_00970">
    <property type="entry name" value="RNase_E"/>
    <property type="match status" value="1"/>
</dbReference>
<keyword evidence="12 15" id="KW-0460">Magnesium</keyword>
<comment type="similarity">
    <text evidence="1">Belongs to the RNase E/G family. RNase G subfamily.</text>
</comment>
<keyword evidence="8 15" id="KW-0479">Metal-binding</keyword>
<comment type="subunit">
    <text evidence="15">Homotetramer formed by a dimer of dimers.</text>
</comment>
<dbReference type="EC" id="3.1.26.12" evidence="15"/>
<comment type="cofactor">
    <cofactor evidence="15">
        <name>Zn(2+)</name>
        <dbReference type="ChEBI" id="CHEBI:29105"/>
    </cofactor>
    <text evidence="15">Binds 2 Zn(2+) ions per homotetramer.</text>
</comment>
<dbReference type="PROSITE" id="PS50126">
    <property type="entry name" value="S1"/>
    <property type="match status" value="1"/>
</dbReference>
<keyword evidence="15" id="KW-0862">Zinc</keyword>
<gene>
    <name evidence="15" type="primary">rne</name>
    <name evidence="18" type="ORF">H3H37_14285</name>
</gene>
<evidence type="ECO:0000256" key="12">
    <source>
        <dbReference type="ARBA" id="ARBA00022842"/>
    </source>
</evidence>
<dbReference type="RefSeq" id="WP_182163547.1">
    <property type="nucleotide sequence ID" value="NZ_JACEZT010000008.1"/>
</dbReference>
<dbReference type="CDD" id="cd04453">
    <property type="entry name" value="S1_RNase_E"/>
    <property type="match status" value="1"/>
</dbReference>
<keyword evidence="13 15" id="KW-0694">RNA-binding</keyword>
<keyword evidence="19" id="KW-1185">Reference proteome</keyword>
<feature type="region of interest" description="Disordered" evidence="16">
    <location>
        <begin position="593"/>
        <end position="702"/>
    </location>
</feature>
<evidence type="ECO:0000313" key="19">
    <source>
        <dbReference type="Proteomes" id="UP000534388"/>
    </source>
</evidence>
<feature type="compositionally biased region" description="Low complexity" evidence="16">
    <location>
        <begin position="772"/>
        <end position="781"/>
    </location>
</feature>
<feature type="region of interest" description="Disordered" evidence="16">
    <location>
        <begin position="974"/>
        <end position="998"/>
    </location>
</feature>
<dbReference type="AlphaFoldDB" id="A0A7W2ET93"/>
<feature type="compositionally biased region" description="Basic and acidic residues" evidence="16">
    <location>
        <begin position="648"/>
        <end position="702"/>
    </location>
</feature>
<sequence>MKRMLFNATQQEELRVAIVDGQKLIDIDIETAGREQRKSNIYKGVITRIEPSLEACFVSYGEDRHGFLPFKEVARTYFREGVDVRNASVKEALREGQEIMVQVEKEERGNKGAALTSFVSLAGRYLVLMPNNPRGGGVSRRVEGEERQELRETMDKLDLPPGMSVIARTAGIGRNVEELQWDLNYLMQLWRAIEGAGKSASGAFLIYQESSLVIRAIRDYFQPDIGEILIDTDEIYEQAHQFMSHVMPDMVHRVKRYSDDVPLFSRFQIEHQIETAYSRTVPLPSGGAIVIDHTEALVSVDVNSARATRGSDIETTAFNTNCEAAEEVARQLRLRDLGGLIVIDFIDMEVAKNQREVEQRLKDALHHDRARVQMGKISRFGLMELSRQRLRPSLSEGSHVTCPRCSGTGHIRDTESSALQVLRIIQEEAMKENSATIHVQVPVDVAAFLLNEKRGEVLKIENRHRIAVILIPNKHLDTPHYKLERIKHDDPRLEDSQASYTLAEQAETDMAYSKRQKEEAKPRQEAVVKTITPDQPAPMVERTAKPAETVKAAAAPAQPVAEPGFFEKLFSFFRAKPAAPVMPVAPTIVVKPVPTDRGERNARGPRGRSRNGKPGSRERDEREPGARPGQEEGAKAADNGRPARPPRPPREGREGREGREPRENQATEGQRERGERGERAERPPRPPREPRGEKPQVTEAKVEELALTAAAVPAAAGTGPVVEATAIVKTAPQAGPEGEEVEAAEGEEPRRRRRRGGRNRNRREREGGEGMEAGANEGEAPVVTFTVAPETSAETVAAVAPVAEAAPVVEAVAAPAVAAEPAAPVAAVAETAAPVVEAAPVAETAPVAAPVAEVAAAEPAPVVEAAAPAVAETAAPVAVEVAAPAAVEVVAPVAEAIVAAPVAAPVVAEPVAAAPVVAAPAPAPAAAPAPVAAAPAAPIDLQAVLGSAGLTLAATDPAKLRAAQEAAAKVVAPVRVPRERKPLPPQVDEPLVQVDTRR</sequence>
<feature type="binding site" evidence="15">
    <location>
        <position position="344"/>
    </location>
    <ligand>
        <name>Mg(2+)</name>
        <dbReference type="ChEBI" id="CHEBI:18420"/>
        <note>catalytic</note>
    </ligand>
</feature>
<reference evidence="18 19" key="1">
    <citation type="submission" date="2020-07" db="EMBL/GenBank/DDBJ databases">
        <title>Novel species isolated from subtropical streams in China.</title>
        <authorList>
            <person name="Lu H."/>
        </authorList>
    </citation>
    <scope>NUCLEOTIDE SEQUENCE [LARGE SCALE GENOMIC DNA]</scope>
    <source>
        <strain evidence="18 19">LX20W</strain>
    </source>
</reference>
<comment type="similarity">
    <text evidence="15">Belongs to the RNase E/G family. RNase E subfamily.</text>
</comment>
<accession>A0A7W2ET93</accession>
<evidence type="ECO:0000256" key="9">
    <source>
        <dbReference type="ARBA" id="ARBA00022730"/>
    </source>
</evidence>
<dbReference type="InterPro" id="IPR012340">
    <property type="entry name" value="NA-bd_OB-fold"/>
</dbReference>
<dbReference type="PANTHER" id="PTHR30001">
    <property type="entry name" value="RIBONUCLEASE"/>
    <property type="match status" value="1"/>
</dbReference>
<dbReference type="Pfam" id="PF00575">
    <property type="entry name" value="S1"/>
    <property type="match status" value="1"/>
</dbReference>
<keyword evidence="9 15" id="KW-0699">rRNA-binding</keyword>
<dbReference type="InterPro" id="IPR019307">
    <property type="entry name" value="RNA-bd_AU-1/RNase_E/G"/>
</dbReference>
<keyword evidence="14 15" id="KW-0472">Membrane</keyword>
<dbReference type="GO" id="GO:0006364">
    <property type="term" value="P:rRNA processing"/>
    <property type="evidence" value="ECO:0007669"/>
    <property type="project" value="UniProtKB-UniRule"/>
</dbReference>
<feature type="region of interest" description="Required for zinc-mediated homotetramerization and catalytic activity" evidence="15">
    <location>
        <begin position="402"/>
        <end position="405"/>
    </location>
</feature>
<dbReference type="EMBL" id="JACEZT010000008">
    <property type="protein sequence ID" value="MBA5638223.1"/>
    <property type="molecule type" value="Genomic_DNA"/>
</dbReference>